<dbReference type="CDD" id="cd06170">
    <property type="entry name" value="LuxR_C_like"/>
    <property type="match status" value="1"/>
</dbReference>
<protein>
    <submittedName>
        <fullName evidence="6">DNA-binding response regulator</fullName>
    </submittedName>
</protein>
<evidence type="ECO:0000313" key="7">
    <source>
        <dbReference type="Proteomes" id="UP001156627"/>
    </source>
</evidence>
<dbReference type="Gene3D" id="1.10.10.10">
    <property type="entry name" value="Winged helix-like DNA-binding domain superfamily/Winged helix DNA-binding domain"/>
    <property type="match status" value="1"/>
</dbReference>
<dbReference type="GO" id="GO:0003677">
    <property type="term" value="F:DNA binding"/>
    <property type="evidence" value="ECO:0007669"/>
    <property type="project" value="UniProtKB-KW"/>
</dbReference>
<evidence type="ECO:0000256" key="3">
    <source>
        <dbReference type="PROSITE-ProRule" id="PRU00169"/>
    </source>
</evidence>
<reference evidence="7" key="1">
    <citation type="journal article" date="2019" name="Int. J. Syst. Evol. Microbiol.">
        <title>The Global Catalogue of Microorganisms (GCM) 10K type strain sequencing project: providing services to taxonomists for standard genome sequencing and annotation.</title>
        <authorList>
            <consortium name="The Broad Institute Genomics Platform"/>
            <consortium name="The Broad Institute Genome Sequencing Center for Infectious Disease"/>
            <person name="Wu L."/>
            <person name="Ma J."/>
        </authorList>
    </citation>
    <scope>NUCLEOTIDE SEQUENCE [LARGE SCALE GENOMIC DNA]</scope>
    <source>
        <strain evidence="7">NBRC 111981</strain>
    </source>
</reference>
<dbReference type="Pfam" id="PF00196">
    <property type="entry name" value="GerE"/>
    <property type="match status" value="1"/>
</dbReference>
<evidence type="ECO:0000259" key="5">
    <source>
        <dbReference type="PROSITE" id="PS50110"/>
    </source>
</evidence>
<feature type="domain" description="HTH luxR-type" evidence="4">
    <location>
        <begin position="143"/>
        <end position="209"/>
    </location>
</feature>
<accession>A0ABQ5XAI0</accession>
<dbReference type="InterPro" id="IPR039420">
    <property type="entry name" value="WalR-like"/>
</dbReference>
<evidence type="ECO:0000259" key="4">
    <source>
        <dbReference type="PROSITE" id="PS50043"/>
    </source>
</evidence>
<evidence type="ECO:0000256" key="1">
    <source>
        <dbReference type="ARBA" id="ARBA00022553"/>
    </source>
</evidence>
<evidence type="ECO:0000313" key="6">
    <source>
        <dbReference type="EMBL" id="GLQ87540.1"/>
    </source>
</evidence>
<dbReference type="SUPFAM" id="SSF46894">
    <property type="entry name" value="C-terminal effector domain of the bipartite response regulators"/>
    <property type="match status" value="1"/>
</dbReference>
<organism evidence="6 7">
    <name type="scientific">Dyella flagellata</name>
    <dbReference type="NCBI Taxonomy" id="1867833"/>
    <lineage>
        <taxon>Bacteria</taxon>
        <taxon>Pseudomonadati</taxon>
        <taxon>Pseudomonadota</taxon>
        <taxon>Gammaproteobacteria</taxon>
        <taxon>Lysobacterales</taxon>
        <taxon>Rhodanobacteraceae</taxon>
        <taxon>Dyella</taxon>
    </lineage>
</organism>
<dbReference type="InterPro" id="IPR001789">
    <property type="entry name" value="Sig_transdc_resp-reg_receiver"/>
</dbReference>
<dbReference type="Pfam" id="PF00072">
    <property type="entry name" value="Response_reg"/>
    <property type="match status" value="1"/>
</dbReference>
<dbReference type="PROSITE" id="PS50043">
    <property type="entry name" value="HTH_LUXR_2"/>
    <property type="match status" value="1"/>
</dbReference>
<dbReference type="InterPro" id="IPR058245">
    <property type="entry name" value="NreC/VraR/RcsB-like_REC"/>
</dbReference>
<dbReference type="InterPro" id="IPR000792">
    <property type="entry name" value="Tscrpt_reg_LuxR_C"/>
</dbReference>
<dbReference type="PROSITE" id="PS50110">
    <property type="entry name" value="RESPONSE_REGULATORY"/>
    <property type="match status" value="1"/>
</dbReference>
<sequence>MKQKVILADDHPIIRFILQHMLHSSGVAEVVAEAASPSQLLKLLSTTPCDVIVTDFCMPDVRGRDGLALIRRLARVYPGTPVIVFTALRHPGLLRAALQGGACGLVHKAHDRAELARALLAVSKGRTYVGEELGVLLSAHTTSQRAHPPLTQAEMEVLRLFAHQGLATKQIAAHLHRSPVTVSRHKHNAQAKLGLNTDQQLLDYCRQWDCRLA</sequence>
<keyword evidence="2 6" id="KW-0238">DNA-binding</keyword>
<dbReference type="Proteomes" id="UP001156627">
    <property type="component" value="Unassembled WGS sequence"/>
</dbReference>
<dbReference type="RefSeq" id="WP_284330986.1">
    <property type="nucleotide sequence ID" value="NZ_BSOA01000007.1"/>
</dbReference>
<feature type="domain" description="Response regulatory" evidence="5">
    <location>
        <begin position="4"/>
        <end position="123"/>
    </location>
</feature>
<dbReference type="PANTHER" id="PTHR43214">
    <property type="entry name" value="TWO-COMPONENT RESPONSE REGULATOR"/>
    <property type="match status" value="1"/>
</dbReference>
<dbReference type="Gene3D" id="3.40.50.2300">
    <property type="match status" value="1"/>
</dbReference>
<dbReference type="InterPro" id="IPR011006">
    <property type="entry name" value="CheY-like_superfamily"/>
</dbReference>
<feature type="modified residue" description="4-aspartylphosphate" evidence="3">
    <location>
        <position position="55"/>
    </location>
</feature>
<gene>
    <name evidence="6" type="ORF">GCM10007898_11060</name>
</gene>
<comment type="caution">
    <text evidence="6">The sequence shown here is derived from an EMBL/GenBank/DDBJ whole genome shotgun (WGS) entry which is preliminary data.</text>
</comment>
<dbReference type="PANTHER" id="PTHR43214:SF17">
    <property type="entry name" value="TRANSCRIPTIONAL REGULATORY PROTEIN RCSB"/>
    <property type="match status" value="1"/>
</dbReference>
<evidence type="ECO:0000256" key="2">
    <source>
        <dbReference type="ARBA" id="ARBA00023125"/>
    </source>
</evidence>
<dbReference type="PROSITE" id="PS00622">
    <property type="entry name" value="HTH_LUXR_1"/>
    <property type="match status" value="1"/>
</dbReference>
<proteinExistence type="predicted"/>
<keyword evidence="7" id="KW-1185">Reference proteome</keyword>
<dbReference type="InterPro" id="IPR036388">
    <property type="entry name" value="WH-like_DNA-bd_sf"/>
</dbReference>
<dbReference type="SMART" id="SM00421">
    <property type="entry name" value="HTH_LUXR"/>
    <property type="match status" value="1"/>
</dbReference>
<name>A0ABQ5XAI0_9GAMM</name>
<dbReference type="CDD" id="cd17535">
    <property type="entry name" value="REC_NarL-like"/>
    <property type="match status" value="1"/>
</dbReference>
<dbReference type="EMBL" id="BSOA01000007">
    <property type="protein sequence ID" value="GLQ87540.1"/>
    <property type="molecule type" value="Genomic_DNA"/>
</dbReference>
<keyword evidence="1 3" id="KW-0597">Phosphoprotein</keyword>
<dbReference type="SUPFAM" id="SSF52172">
    <property type="entry name" value="CheY-like"/>
    <property type="match status" value="1"/>
</dbReference>
<dbReference type="SMART" id="SM00448">
    <property type="entry name" value="REC"/>
    <property type="match status" value="1"/>
</dbReference>
<dbReference type="InterPro" id="IPR016032">
    <property type="entry name" value="Sig_transdc_resp-reg_C-effctor"/>
</dbReference>